<protein>
    <submittedName>
        <fullName evidence="1">Uncharacterized protein</fullName>
    </submittedName>
</protein>
<comment type="caution">
    <text evidence="1">The sequence shown here is derived from an EMBL/GenBank/DDBJ whole genome shotgun (WGS) entry which is preliminary data.</text>
</comment>
<dbReference type="AlphaFoldDB" id="A0A922CIJ2"/>
<evidence type="ECO:0000313" key="1">
    <source>
        <dbReference type="EMBL" id="KAG6447426.1"/>
    </source>
</evidence>
<accession>A0A922CIJ2</accession>
<reference evidence="1" key="2">
    <citation type="submission" date="2020-12" db="EMBL/GenBank/DDBJ databases">
        <authorList>
            <person name="Kanost M."/>
        </authorList>
    </citation>
    <scope>NUCLEOTIDE SEQUENCE</scope>
</reference>
<keyword evidence="2" id="KW-1185">Reference proteome</keyword>
<sequence length="161" mass="18599">MIEDIFTYIIHFKLHNTYNLHLIYIIYIQMEYYIPQGQMHKIHHIKPKFSMPDFDREDFLPPMPHMPRMPHMPPMPSMPEMPSIPAMPSMPDMPSIPAMPPLTHDLIRAHVAGDNEKYSGSSYSSHSHSTIINGKETFEGSVSSLINDGHHVEEKIMEYGN</sequence>
<dbReference type="EMBL" id="JH668343">
    <property type="protein sequence ID" value="KAG6447426.1"/>
    <property type="molecule type" value="Genomic_DNA"/>
</dbReference>
<dbReference type="Proteomes" id="UP000791440">
    <property type="component" value="Unassembled WGS sequence"/>
</dbReference>
<organism evidence="1 2">
    <name type="scientific">Manduca sexta</name>
    <name type="common">Tobacco hawkmoth</name>
    <name type="synonym">Tobacco hornworm</name>
    <dbReference type="NCBI Taxonomy" id="7130"/>
    <lineage>
        <taxon>Eukaryota</taxon>
        <taxon>Metazoa</taxon>
        <taxon>Ecdysozoa</taxon>
        <taxon>Arthropoda</taxon>
        <taxon>Hexapoda</taxon>
        <taxon>Insecta</taxon>
        <taxon>Pterygota</taxon>
        <taxon>Neoptera</taxon>
        <taxon>Endopterygota</taxon>
        <taxon>Lepidoptera</taxon>
        <taxon>Glossata</taxon>
        <taxon>Ditrysia</taxon>
        <taxon>Bombycoidea</taxon>
        <taxon>Sphingidae</taxon>
        <taxon>Sphinginae</taxon>
        <taxon>Sphingini</taxon>
        <taxon>Manduca</taxon>
    </lineage>
</organism>
<gene>
    <name evidence="1" type="ORF">O3G_MSEX004940</name>
</gene>
<reference evidence="1" key="1">
    <citation type="journal article" date="2016" name="Insect Biochem. Mol. Biol.">
        <title>Multifaceted biological insights from a draft genome sequence of the tobacco hornworm moth, Manduca sexta.</title>
        <authorList>
            <person name="Kanost M.R."/>
            <person name="Arrese E.L."/>
            <person name="Cao X."/>
            <person name="Chen Y.R."/>
            <person name="Chellapilla S."/>
            <person name="Goldsmith M.R."/>
            <person name="Grosse-Wilde E."/>
            <person name="Heckel D.G."/>
            <person name="Herndon N."/>
            <person name="Jiang H."/>
            <person name="Papanicolaou A."/>
            <person name="Qu J."/>
            <person name="Soulages J.L."/>
            <person name="Vogel H."/>
            <person name="Walters J."/>
            <person name="Waterhouse R.M."/>
            <person name="Ahn S.J."/>
            <person name="Almeida F.C."/>
            <person name="An C."/>
            <person name="Aqrawi P."/>
            <person name="Bretschneider A."/>
            <person name="Bryant W.B."/>
            <person name="Bucks S."/>
            <person name="Chao H."/>
            <person name="Chevignon G."/>
            <person name="Christen J.M."/>
            <person name="Clarke D.F."/>
            <person name="Dittmer N.T."/>
            <person name="Ferguson L.C.F."/>
            <person name="Garavelou S."/>
            <person name="Gordon K.H.J."/>
            <person name="Gunaratna R.T."/>
            <person name="Han Y."/>
            <person name="Hauser F."/>
            <person name="He Y."/>
            <person name="Heidel-Fischer H."/>
            <person name="Hirsh A."/>
            <person name="Hu Y."/>
            <person name="Jiang H."/>
            <person name="Kalra D."/>
            <person name="Klinner C."/>
            <person name="Konig C."/>
            <person name="Kovar C."/>
            <person name="Kroll A.R."/>
            <person name="Kuwar S.S."/>
            <person name="Lee S.L."/>
            <person name="Lehman R."/>
            <person name="Li K."/>
            <person name="Li Z."/>
            <person name="Liang H."/>
            <person name="Lovelace S."/>
            <person name="Lu Z."/>
            <person name="Mansfield J.H."/>
            <person name="McCulloch K.J."/>
            <person name="Mathew T."/>
            <person name="Morton B."/>
            <person name="Muzny D.M."/>
            <person name="Neunemann D."/>
            <person name="Ongeri F."/>
            <person name="Pauchet Y."/>
            <person name="Pu L.L."/>
            <person name="Pyrousis I."/>
            <person name="Rao X.J."/>
            <person name="Redding A."/>
            <person name="Roesel C."/>
            <person name="Sanchez-Gracia A."/>
            <person name="Schaack S."/>
            <person name="Shukla A."/>
            <person name="Tetreau G."/>
            <person name="Wang Y."/>
            <person name="Xiong G.H."/>
            <person name="Traut W."/>
            <person name="Walsh T.K."/>
            <person name="Worley K.C."/>
            <person name="Wu D."/>
            <person name="Wu W."/>
            <person name="Wu Y.Q."/>
            <person name="Zhang X."/>
            <person name="Zou Z."/>
            <person name="Zucker H."/>
            <person name="Briscoe A.D."/>
            <person name="Burmester T."/>
            <person name="Clem R.J."/>
            <person name="Feyereisen R."/>
            <person name="Grimmelikhuijzen C.J.P."/>
            <person name="Hamodrakas S.J."/>
            <person name="Hansson B.S."/>
            <person name="Huguet E."/>
            <person name="Jermiin L.S."/>
            <person name="Lan Q."/>
            <person name="Lehman H.K."/>
            <person name="Lorenzen M."/>
            <person name="Merzendorfer H."/>
            <person name="Michalopoulos I."/>
            <person name="Morton D.B."/>
            <person name="Muthukrishnan S."/>
            <person name="Oakeshott J.G."/>
            <person name="Palmer W."/>
            <person name="Park Y."/>
            <person name="Passarelli A.L."/>
            <person name="Rozas J."/>
            <person name="Schwartz L.M."/>
            <person name="Smith W."/>
            <person name="Southgate A."/>
            <person name="Vilcinskas A."/>
            <person name="Vogt R."/>
            <person name="Wang P."/>
            <person name="Werren J."/>
            <person name="Yu X.Q."/>
            <person name="Zhou J.J."/>
            <person name="Brown S.J."/>
            <person name="Scherer S.E."/>
            <person name="Richards S."/>
            <person name="Blissard G.W."/>
        </authorList>
    </citation>
    <scope>NUCLEOTIDE SEQUENCE</scope>
</reference>
<name>A0A922CIJ2_MANSE</name>
<evidence type="ECO:0000313" key="2">
    <source>
        <dbReference type="Proteomes" id="UP000791440"/>
    </source>
</evidence>
<proteinExistence type="predicted"/>